<comment type="caution">
    <text evidence="1">The sequence shown here is derived from an EMBL/GenBank/DDBJ whole genome shotgun (WGS) entry which is preliminary data.</text>
</comment>
<evidence type="ECO:0000313" key="1">
    <source>
        <dbReference type="EMBL" id="RUS98641.1"/>
    </source>
</evidence>
<dbReference type="Proteomes" id="UP000271624">
    <property type="component" value="Unassembled WGS sequence"/>
</dbReference>
<dbReference type="EMBL" id="RSCL01000028">
    <property type="protein sequence ID" value="RUS98641.1"/>
    <property type="molecule type" value="Genomic_DNA"/>
</dbReference>
<reference evidence="1" key="2">
    <citation type="journal article" date="2019" name="Genome Biol. Evol.">
        <title>Day and night: Metabolic profiles and evolutionary relationships of six axenic non-marine cyanobacteria.</title>
        <authorList>
            <person name="Will S.E."/>
            <person name="Henke P."/>
            <person name="Boedeker C."/>
            <person name="Huang S."/>
            <person name="Brinkmann H."/>
            <person name="Rohde M."/>
            <person name="Jarek M."/>
            <person name="Friedl T."/>
            <person name="Seufert S."/>
            <person name="Schumacher M."/>
            <person name="Overmann J."/>
            <person name="Neumann-Schaal M."/>
            <person name="Petersen J."/>
        </authorList>
    </citation>
    <scope>NUCLEOTIDE SEQUENCE [LARGE SCALE GENOMIC DNA]</scope>
    <source>
        <strain evidence="1">PCC 7102</strain>
    </source>
</reference>
<accession>A0A433UXT0</accession>
<name>A0A433UXT0_9CYAN</name>
<evidence type="ECO:0000313" key="2">
    <source>
        <dbReference type="Proteomes" id="UP000271624"/>
    </source>
</evidence>
<organism evidence="1 2">
    <name type="scientific">Dulcicalothrix desertica PCC 7102</name>
    <dbReference type="NCBI Taxonomy" id="232991"/>
    <lineage>
        <taxon>Bacteria</taxon>
        <taxon>Bacillati</taxon>
        <taxon>Cyanobacteriota</taxon>
        <taxon>Cyanophyceae</taxon>
        <taxon>Nostocales</taxon>
        <taxon>Calotrichaceae</taxon>
        <taxon>Dulcicalothrix</taxon>
    </lineage>
</organism>
<sequence length="121" mass="13556">MADVNGTWLGTYWQLGTPTRFEIALIQSGNTLSGNVLDDCYLGEARLQGKVVGRSISFIKRYITTSSAAITYTGTISEDENYMHGEWNIGRWNFGAWEARRDSDNLVIDLQKSKALETLKS</sequence>
<dbReference type="RefSeq" id="WP_127086087.1">
    <property type="nucleotide sequence ID" value="NZ_RSCL01000028.1"/>
</dbReference>
<protein>
    <submittedName>
        <fullName evidence="1">Uncharacterized protein</fullName>
    </submittedName>
</protein>
<dbReference type="AlphaFoldDB" id="A0A433UXT0"/>
<keyword evidence="2" id="KW-1185">Reference proteome</keyword>
<reference evidence="1" key="1">
    <citation type="submission" date="2018-12" db="EMBL/GenBank/DDBJ databases">
        <authorList>
            <person name="Will S."/>
            <person name="Neumann-Schaal M."/>
            <person name="Henke P."/>
        </authorList>
    </citation>
    <scope>NUCLEOTIDE SEQUENCE</scope>
    <source>
        <strain evidence="1">PCC 7102</strain>
    </source>
</reference>
<dbReference type="OrthoDB" id="426214at2"/>
<gene>
    <name evidence="1" type="ORF">DSM106972_080270</name>
</gene>
<proteinExistence type="predicted"/>